<feature type="region of interest" description="Disordered" evidence="1">
    <location>
        <begin position="1"/>
        <end position="59"/>
    </location>
</feature>
<evidence type="ECO:0000313" key="3">
    <source>
        <dbReference type="Proteomes" id="UP000008744"/>
    </source>
</evidence>
<accession>B4HDG4</accession>
<dbReference type="HOGENOM" id="CLU_2963214_0_0_1"/>
<keyword evidence="3" id="KW-1185">Reference proteome</keyword>
<evidence type="ECO:0000313" key="2">
    <source>
        <dbReference type="EMBL" id="EDW26949.1"/>
    </source>
</evidence>
<proteinExistence type="predicted"/>
<name>B4HDG4_DROPE</name>
<evidence type="ECO:0000256" key="1">
    <source>
        <dbReference type="SAM" id="MobiDB-lite"/>
    </source>
</evidence>
<dbReference type="Proteomes" id="UP000008744">
    <property type="component" value="Unassembled WGS sequence"/>
</dbReference>
<gene>
    <name evidence="2" type="primary">Dper\GL10046</name>
    <name evidence="2" type="ORF">Dper_GL10046</name>
</gene>
<protein>
    <submittedName>
        <fullName evidence="2">GL10046</fullName>
    </submittedName>
</protein>
<feature type="compositionally biased region" description="Basic and acidic residues" evidence="1">
    <location>
        <begin position="1"/>
        <end position="16"/>
    </location>
</feature>
<organism evidence="3">
    <name type="scientific">Drosophila persimilis</name>
    <name type="common">Fruit fly</name>
    <dbReference type="NCBI Taxonomy" id="7234"/>
    <lineage>
        <taxon>Eukaryota</taxon>
        <taxon>Metazoa</taxon>
        <taxon>Ecdysozoa</taxon>
        <taxon>Arthropoda</taxon>
        <taxon>Hexapoda</taxon>
        <taxon>Insecta</taxon>
        <taxon>Pterygota</taxon>
        <taxon>Neoptera</taxon>
        <taxon>Endopterygota</taxon>
        <taxon>Diptera</taxon>
        <taxon>Brachycera</taxon>
        <taxon>Muscomorpha</taxon>
        <taxon>Ephydroidea</taxon>
        <taxon>Drosophilidae</taxon>
        <taxon>Drosophila</taxon>
        <taxon>Sophophora</taxon>
    </lineage>
</organism>
<feature type="compositionally biased region" description="Acidic residues" evidence="1">
    <location>
        <begin position="34"/>
        <end position="59"/>
    </location>
</feature>
<dbReference type="EMBL" id="CH480243">
    <property type="protein sequence ID" value="EDW26949.1"/>
    <property type="molecule type" value="Genomic_DNA"/>
</dbReference>
<reference evidence="2 3" key="1">
    <citation type="journal article" date="2007" name="Nature">
        <title>Evolution of genes and genomes on the Drosophila phylogeny.</title>
        <authorList>
            <consortium name="Drosophila 12 Genomes Consortium"/>
            <person name="Clark A.G."/>
            <person name="Eisen M.B."/>
            <person name="Smith D.R."/>
            <person name="Bergman C.M."/>
            <person name="Oliver B."/>
            <person name="Markow T.A."/>
            <person name="Kaufman T.C."/>
            <person name="Kellis M."/>
            <person name="Gelbart W."/>
            <person name="Iyer V.N."/>
            <person name="Pollard D.A."/>
            <person name="Sackton T.B."/>
            <person name="Larracuente A.M."/>
            <person name="Singh N.D."/>
            <person name="Abad J.P."/>
            <person name="Abt D.N."/>
            <person name="Adryan B."/>
            <person name="Aguade M."/>
            <person name="Akashi H."/>
            <person name="Anderson W.W."/>
            <person name="Aquadro C.F."/>
            <person name="Ardell D.H."/>
            <person name="Arguello R."/>
            <person name="Artieri C.G."/>
            <person name="Barbash D.A."/>
            <person name="Barker D."/>
            <person name="Barsanti P."/>
            <person name="Batterham P."/>
            <person name="Batzoglou S."/>
            <person name="Begun D."/>
            <person name="Bhutkar A."/>
            <person name="Blanco E."/>
            <person name="Bosak S.A."/>
            <person name="Bradley R.K."/>
            <person name="Brand A.D."/>
            <person name="Brent M.R."/>
            <person name="Brooks A.N."/>
            <person name="Brown R.H."/>
            <person name="Butlin R.K."/>
            <person name="Caggese C."/>
            <person name="Calvi B.R."/>
            <person name="Bernardo de Carvalho A."/>
            <person name="Caspi A."/>
            <person name="Castrezana S."/>
            <person name="Celniker S.E."/>
            <person name="Chang J.L."/>
            <person name="Chapple C."/>
            <person name="Chatterji S."/>
            <person name="Chinwalla A."/>
            <person name="Civetta A."/>
            <person name="Clifton S.W."/>
            <person name="Comeron J.M."/>
            <person name="Costello J.C."/>
            <person name="Coyne J.A."/>
            <person name="Daub J."/>
            <person name="David R.G."/>
            <person name="Delcher A.L."/>
            <person name="Delehaunty K."/>
            <person name="Do C.B."/>
            <person name="Ebling H."/>
            <person name="Edwards K."/>
            <person name="Eickbush T."/>
            <person name="Evans J.D."/>
            <person name="Filipski A."/>
            <person name="Findeiss S."/>
            <person name="Freyhult E."/>
            <person name="Fulton L."/>
            <person name="Fulton R."/>
            <person name="Garcia A.C."/>
            <person name="Gardiner A."/>
            <person name="Garfield D.A."/>
            <person name="Garvin B.E."/>
            <person name="Gibson G."/>
            <person name="Gilbert D."/>
            <person name="Gnerre S."/>
            <person name="Godfrey J."/>
            <person name="Good R."/>
            <person name="Gotea V."/>
            <person name="Gravely B."/>
            <person name="Greenberg A.J."/>
            <person name="Griffiths-Jones S."/>
            <person name="Gross S."/>
            <person name="Guigo R."/>
            <person name="Gustafson E.A."/>
            <person name="Haerty W."/>
            <person name="Hahn M.W."/>
            <person name="Halligan D.L."/>
            <person name="Halpern A.L."/>
            <person name="Halter G.M."/>
            <person name="Han M.V."/>
            <person name="Heger A."/>
            <person name="Hillier L."/>
            <person name="Hinrichs A.S."/>
            <person name="Holmes I."/>
            <person name="Hoskins R.A."/>
            <person name="Hubisz M.J."/>
            <person name="Hultmark D."/>
            <person name="Huntley M.A."/>
            <person name="Jaffe D.B."/>
            <person name="Jagadeeshan S."/>
            <person name="Jeck W.R."/>
            <person name="Johnson J."/>
            <person name="Jones C.D."/>
            <person name="Jordan W.C."/>
            <person name="Karpen G.H."/>
            <person name="Kataoka E."/>
            <person name="Keightley P.D."/>
            <person name="Kheradpour P."/>
            <person name="Kirkness E.F."/>
            <person name="Koerich L.B."/>
            <person name="Kristiansen K."/>
            <person name="Kudrna D."/>
            <person name="Kulathinal R.J."/>
            <person name="Kumar S."/>
            <person name="Kwok R."/>
            <person name="Lander E."/>
            <person name="Langley C.H."/>
            <person name="Lapoint R."/>
            <person name="Lazzaro B.P."/>
            <person name="Lee S.J."/>
            <person name="Levesque L."/>
            <person name="Li R."/>
            <person name="Lin C.F."/>
            <person name="Lin M.F."/>
            <person name="Lindblad-Toh K."/>
            <person name="Llopart A."/>
            <person name="Long M."/>
            <person name="Low L."/>
            <person name="Lozovsky E."/>
            <person name="Lu J."/>
            <person name="Luo M."/>
            <person name="Machado C.A."/>
            <person name="Makalowski W."/>
            <person name="Marzo M."/>
            <person name="Matsuda M."/>
            <person name="Matzkin L."/>
            <person name="McAllister B."/>
            <person name="McBride C.S."/>
            <person name="McKernan B."/>
            <person name="McKernan K."/>
            <person name="Mendez-Lago M."/>
            <person name="Minx P."/>
            <person name="Mollenhauer M.U."/>
            <person name="Montooth K."/>
            <person name="Mount S.M."/>
            <person name="Mu X."/>
            <person name="Myers E."/>
            <person name="Negre B."/>
            <person name="Newfeld S."/>
            <person name="Nielsen R."/>
            <person name="Noor M.A."/>
            <person name="O'Grady P."/>
            <person name="Pachter L."/>
            <person name="Papaceit M."/>
            <person name="Parisi M.J."/>
            <person name="Parisi M."/>
            <person name="Parts L."/>
            <person name="Pedersen J.S."/>
            <person name="Pesole G."/>
            <person name="Phillippy A.M."/>
            <person name="Ponting C.P."/>
            <person name="Pop M."/>
            <person name="Porcelli D."/>
            <person name="Powell J.R."/>
            <person name="Prohaska S."/>
            <person name="Pruitt K."/>
            <person name="Puig M."/>
            <person name="Quesneville H."/>
            <person name="Ram K.R."/>
            <person name="Rand D."/>
            <person name="Rasmussen M.D."/>
            <person name="Reed L.K."/>
            <person name="Reenan R."/>
            <person name="Reily A."/>
            <person name="Remington K.A."/>
            <person name="Rieger T.T."/>
            <person name="Ritchie M.G."/>
            <person name="Robin C."/>
            <person name="Rogers Y.H."/>
            <person name="Rohde C."/>
            <person name="Rozas J."/>
            <person name="Rubenfield M.J."/>
            <person name="Ruiz A."/>
            <person name="Russo S."/>
            <person name="Salzberg S.L."/>
            <person name="Sanchez-Gracia A."/>
            <person name="Saranga D.J."/>
            <person name="Sato H."/>
            <person name="Schaeffer S.W."/>
            <person name="Schatz M.C."/>
            <person name="Schlenke T."/>
            <person name="Schwartz R."/>
            <person name="Segarra C."/>
            <person name="Singh R.S."/>
            <person name="Sirot L."/>
            <person name="Sirota M."/>
            <person name="Sisneros N.B."/>
            <person name="Smith C.D."/>
            <person name="Smith T.F."/>
            <person name="Spieth J."/>
            <person name="Stage D.E."/>
            <person name="Stark A."/>
            <person name="Stephan W."/>
            <person name="Strausberg R.L."/>
            <person name="Strempel S."/>
            <person name="Sturgill D."/>
            <person name="Sutton G."/>
            <person name="Sutton G.G."/>
            <person name="Tao W."/>
            <person name="Teichmann S."/>
            <person name="Tobari Y.N."/>
            <person name="Tomimura Y."/>
            <person name="Tsolas J.M."/>
            <person name="Valente V.L."/>
            <person name="Venter E."/>
            <person name="Venter J.C."/>
            <person name="Vicario S."/>
            <person name="Vieira F.G."/>
            <person name="Vilella A.J."/>
            <person name="Villasante A."/>
            <person name="Walenz B."/>
            <person name="Wang J."/>
            <person name="Wasserman M."/>
            <person name="Watts T."/>
            <person name="Wilson D."/>
            <person name="Wilson R.K."/>
            <person name="Wing R.A."/>
            <person name="Wolfner M.F."/>
            <person name="Wong A."/>
            <person name="Wong G.K."/>
            <person name="Wu C.I."/>
            <person name="Wu G."/>
            <person name="Yamamoto D."/>
            <person name="Yang H.P."/>
            <person name="Yang S.P."/>
            <person name="Yorke J.A."/>
            <person name="Yoshida K."/>
            <person name="Zdobnov E."/>
            <person name="Zhang P."/>
            <person name="Zhang Y."/>
            <person name="Zimin A.V."/>
            <person name="Baldwin J."/>
            <person name="Abdouelleil A."/>
            <person name="Abdulkadir J."/>
            <person name="Abebe A."/>
            <person name="Abera B."/>
            <person name="Abreu J."/>
            <person name="Acer S.C."/>
            <person name="Aftuck L."/>
            <person name="Alexander A."/>
            <person name="An P."/>
            <person name="Anderson E."/>
            <person name="Anderson S."/>
            <person name="Arachi H."/>
            <person name="Azer M."/>
            <person name="Bachantsang P."/>
            <person name="Barry A."/>
            <person name="Bayul T."/>
            <person name="Berlin A."/>
            <person name="Bessette D."/>
            <person name="Bloom T."/>
            <person name="Blye J."/>
            <person name="Boguslavskiy L."/>
            <person name="Bonnet C."/>
            <person name="Boukhgalter B."/>
            <person name="Bourzgui I."/>
            <person name="Brown A."/>
            <person name="Cahill P."/>
            <person name="Channer S."/>
            <person name="Cheshatsang Y."/>
            <person name="Chuda L."/>
            <person name="Citroen M."/>
            <person name="Collymore A."/>
            <person name="Cooke P."/>
            <person name="Costello M."/>
            <person name="D'Aco K."/>
            <person name="Daza R."/>
            <person name="De Haan G."/>
            <person name="DeGray S."/>
            <person name="DeMaso C."/>
            <person name="Dhargay N."/>
            <person name="Dooley K."/>
            <person name="Dooley E."/>
            <person name="Doricent M."/>
            <person name="Dorje P."/>
            <person name="Dorjee K."/>
            <person name="Dupes A."/>
            <person name="Elong R."/>
            <person name="Falk J."/>
            <person name="Farina A."/>
            <person name="Faro S."/>
            <person name="Ferguson D."/>
            <person name="Fisher S."/>
            <person name="Foley C.D."/>
            <person name="Franke A."/>
            <person name="Friedrich D."/>
            <person name="Gadbois L."/>
            <person name="Gearin G."/>
            <person name="Gearin C.R."/>
            <person name="Giannoukos G."/>
            <person name="Goode T."/>
            <person name="Graham J."/>
            <person name="Grandbois E."/>
            <person name="Grewal S."/>
            <person name="Gyaltsen K."/>
            <person name="Hafez N."/>
            <person name="Hagos B."/>
            <person name="Hall J."/>
            <person name="Henson C."/>
            <person name="Hollinger A."/>
            <person name="Honan T."/>
            <person name="Huard M.D."/>
            <person name="Hughes L."/>
            <person name="Hurhula B."/>
            <person name="Husby M.E."/>
            <person name="Kamat A."/>
            <person name="Kanga B."/>
            <person name="Kashin S."/>
            <person name="Khazanovich D."/>
            <person name="Kisner P."/>
            <person name="Lance K."/>
            <person name="Lara M."/>
            <person name="Lee W."/>
            <person name="Lennon N."/>
            <person name="Letendre F."/>
            <person name="LeVine R."/>
            <person name="Lipovsky A."/>
            <person name="Liu X."/>
            <person name="Liu J."/>
            <person name="Liu S."/>
            <person name="Lokyitsang T."/>
            <person name="Lokyitsang Y."/>
            <person name="Lubonja R."/>
            <person name="Lui A."/>
            <person name="MacDonald P."/>
            <person name="Magnisalis V."/>
            <person name="Maru K."/>
            <person name="Matthews C."/>
            <person name="McCusker W."/>
            <person name="McDonough S."/>
            <person name="Mehta T."/>
            <person name="Meldrim J."/>
            <person name="Meneus L."/>
            <person name="Mihai O."/>
            <person name="Mihalev A."/>
            <person name="Mihova T."/>
            <person name="Mittelman R."/>
            <person name="Mlenga V."/>
            <person name="Montmayeur A."/>
            <person name="Mulrain L."/>
            <person name="Navidi A."/>
            <person name="Naylor J."/>
            <person name="Negash T."/>
            <person name="Nguyen T."/>
            <person name="Nguyen N."/>
            <person name="Nicol R."/>
            <person name="Norbu C."/>
            <person name="Norbu N."/>
            <person name="Novod N."/>
            <person name="O'Neill B."/>
            <person name="Osman S."/>
            <person name="Markiewicz E."/>
            <person name="Oyono O.L."/>
            <person name="Patti C."/>
            <person name="Phunkhang P."/>
            <person name="Pierre F."/>
            <person name="Priest M."/>
            <person name="Raghuraman S."/>
            <person name="Rege F."/>
            <person name="Reyes R."/>
            <person name="Rise C."/>
            <person name="Rogov P."/>
            <person name="Ross K."/>
            <person name="Ryan E."/>
            <person name="Settipalli S."/>
            <person name="Shea T."/>
            <person name="Sherpa N."/>
            <person name="Shi L."/>
            <person name="Shih D."/>
            <person name="Sparrow T."/>
            <person name="Spaulding J."/>
            <person name="Stalker J."/>
            <person name="Stange-Thomann N."/>
            <person name="Stavropoulos S."/>
            <person name="Stone C."/>
            <person name="Strader C."/>
            <person name="Tesfaye S."/>
            <person name="Thomson T."/>
            <person name="Thoulutsang Y."/>
            <person name="Thoulutsang D."/>
            <person name="Topham K."/>
            <person name="Topping I."/>
            <person name="Tsamla T."/>
            <person name="Vassiliev H."/>
            <person name="Vo A."/>
            <person name="Wangchuk T."/>
            <person name="Wangdi T."/>
            <person name="Weiand M."/>
            <person name="Wilkinson J."/>
            <person name="Wilson A."/>
            <person name="Yadav S."/>
            <person name="Young G."/>
            <person name="Yu Q."/>
            <person name="Zembek L."/>
            <person name="Zhong D."/>
            <person name="Zimmer A."/>
            <person name="Zwirko Z."/>
            <person name="Jaffe D.B."/>
            <person name="Alvarez P."/>
            <person name="Brockman W."/>
            <person name="Butler J."/>
            <person name="Chin C."/>
            <person name="Gnerre S."/>
            <person name="Grabherr M."/>
            <person name="Kleber M."/>
            <person name="Mauceli E."/>
            <person name="MacCallum I."/>
        </authorList>
    </citation>
    <scope>NUCLEOTIDE SEQUENCE [LARGE SCALE GENOMIC DNA]</scope>
    <source>
        <strain evidence="3">MSH-3 / Tucson 14011-0111.49</strain>
    </source>
</reference>
<dbReference type="AlphaFoldDB" id="B4HDG4"/>
<sequence>MMDGQKEEAMKERKSGAELGNSTGGRKAERTAVADDEDEGDGESEDEDEEDDDDVPLCA</sequence>